<dbReference type="AlphaFoldDB" id="A0A0F9F996"/>
<evidence type="ECO:0000256" key="1">
    <source>
        <dbReference type="SAM" id="Phobius"/>
    </source>
</evidence>
<gene>
    <name evidence="2" type="ORF">LCGC14_2271860</name>
</gene>
<dbReference type="Gene3D" id="1.20.1640.10">
    <property type="entry name" value="Multidrug efflux transporter AcrB transmembrane domain"/>
    <property type="match status" value="1"/>
</dbReference>
<feature type="non-terminal residue" evidence="2">
    <location>
        <position position="1"/>
    </location>
</feature>
<keyword evidence="1" id="KW-0812">Transmembrane</keyword>
<feature type="transmembrane region" description="Helical" evidence="1">
    <location>
        <begin position="6"/>
        <end position="25"/>
    </location>
</feature>
<organism evidence="2">
    <name type="scientific">marine sediment metagenome</name>
    <dbReference type="NCBI Taxonomy" id="412755"/>
    <lineage>
        <taxon>unclassified sequences</taxon>
        <taxon>metagenomes</taxon>
        <taxon>ecological metagenomes</taxon>
    </lineage>
</organism>
<keyword evidence="1" id="KW-1133">Transmembrane helix</keyword>
<keyword evidence="1" id="KW-0472">Membrane</keyword>
<comment type="caution">
    <text evidence="2">The sequence shown here is derived from an EMBL/GenBank/DDBJ whole genome shotgun (WGS) entry which is preliminary data.</text>
</comment>
<sequence length="51" mass="5691">VVVFTGVIVATILTLFVVPAAYYALARNTQSPEFLQQKLNQQEAEKPLKEL</sequence>
<name>A0A0F9F996_9ZZZZ</name>
<accession>A0A0F9F996</accession>
<evidence type="ECO:0008006" key="3">
    <source>
        <dbReference type="Google" id="ProtNLM"/>
    </source>
</evidence>
<dbReference type="EMBL" id="LAZR01031424">
    <property type="protein sequence ID" value="KKL53795.1"/>
    <property type="molecule type" value="Genomic_DNA"/>
</dbReference>
<protein>
    <recommendedName>
        <fullName evidence="3">Acriflavin resistance protein</fullName>
    </recommendedName>
</protein>
<evidence type="ECO:0000313" key="2">
    <source>
        <dbReference type="EMBL" id="KKL53795.1"/>
    </source>
</evidence>
<proteinExistence type="predicted"/>
<reference evidence="2" key="1">
    <citation type="journal article" date="2015" name="Nature">
        <title>Complex archaea that bridge the gap between prokaryotes and eukaryotes.</title>
        <authorList>
            <person name="Spang A."/>
            <person name="Saw J.H."/>
            <person name="Jorgensen S.L."/>
            <person name="Zaremba-Niedzwiedzka K."/>
            <person name="Martijn J."/>
            <person name="Lind A.E."/>
            <person name="van Eijk R."/>
            <person name="Schleper C."/>
            <person name="Guy L."/>
            <person name="Ettema T.J."/>
        </authorList>
    </citation>
    <scope>NUCLEOTIDE SEQUENCE</scope>
</reference>